<organism evidence="9 10">
    <name type="scientific">Blastopirellula marina</name>
    <dbReference type="NCBI Taxonomy" id="124"/>
    <lineage>
        <taxon>Bacteria</taxon>
        <taxon>Pseudomonadati</taxon>
        <taxon>Planctomycetota</taxon>
        <taxon>Planctomycetia</taxon>
        <taxon>Pirellulales</taxon>
        <taxon>Pirellulaceae</taxon>
        <taxon>Blastopirellula</taxon>
    </lineage>
</organism>
<feature type="transmembrane region" description="Helical" evidence="8">
    <location>
        <begin position="12"/>
        <end position="31"/>
    </location>
</feature>
<dbReference type="PANTHER" id="PTHR30558">
    <property type="entry name" value="EXBD MEMBRANE COMPONENT OF PMF-DRIVEN MACROMOLECULE IMPORT SYSTEM"/>
    <property type="match status" value="1"/>
</dbReference>
<evidence type="ECO:0000256" key="4">
    <source>
        <dbReference type="ARBA" id="ARBA00022692"/>
    </source>
</evidence>
<dbReference type="GO" id="GO:0022857">
    <property type="term" value="F:transmembrane transporter activity"/>
    <property type="evidence" value="ECO:0007669"/>
    <property type="project" value="InterPro"/>
</dbReference>
<dbReference type="PANTHER" id="PTHR30558:SF3">
    <property type="entry name" value="BIOPOLYMER TRANSPORT PROTEIN EXBD-RELATED"/>
    <property type="match status" value="1"/>
</dbReference>
<evidence type="ECO:0000256" key="6">
    <source>
        <dbReference type="ARBA" id="ARBA00023136"/>
    </source>
</evidence>
<name>A0A2S8FMR0_9BACT</name>
<keyword evidence="6 8" id="KW-0472">Membrane</keyword>
<reference evidence="9 10" key="1">
    <citation type="submission" date="2018-02" db="EMBL/GenBank/DDBJ databases">
        <title>Comparative genomes isolates from brazilian mangrove.</title>
        <authorList>
            <person name="Araujo J.E."/>
            <person name="Taketani R.G."/>
            <person name="Silva M.C.P."/>
            <person name="Loureco M.V."/>
            <person name="Andreote F.D."/>
        </authorList>
    </citation>
    <scope>NUCLEOTIDE SEQUENCE [LARGE SCALE GENOMIC DNA]</scope>
    <source>
        <strain evidence="9 10">HEX-2 MGV</strain>
    </source>
</reference>
<dbReference type="RefSeq" id="WP_105353313.1">
    <property type="nucleotide sequence ID" value="NZ_PUIA01000035.1"/>
</dbReference>
<evidence type="ECO:0000256" key="1">
    <source>
        <dbReference type="ARBA" id="ARBA00004162"/>
    </source>
</evidence>
<keyword evidence="3" id="KW-1003">Cell membrane</keyword>
<comment type="caution">
    <text evidence="9">The sequence shown here is derived from an EMBL/GenBank/DDBJ whole genome shotgun (WGS) entry which is preliminary data.</text>
</comment>
<keyword evidence="7" id="KW-0813">Transport</keyword>
<proteinExistence type="inferred from homology"/>
<comment type="subcellular location">
    <subcellularLocation>
        <location evidence="1">Cell membrane</location>
        <topology evidence="1">Single-pass membrane protein</topology>
    </subcellularLocation>
    <subcellularLocation>
        <location evidence="7">Cell membrane</location>
        <topology evidence="7">Single-pass type II membrane protein</topology>
    </subcellularLocation>
</comment>
<dbReference type="GO" id="GO:0015031">
    <property type="term" value="P:protein transport"/>
    <property type="evidence" value="ECO:0007669"/>
    <property type="project" value="UniProtKB-KW"/>
</dbReference>
<evidence type="ECO:0000256" key="2">
    <source>
        <dbReference type="ARBA" id="ARBA00005811"/>
    </source>
</evidence>
<accession>A0A2S8FMR0</accession>
<comment type="similarity">
    <text evidence="2 7">Belongs to the ExbD/TolR family.</text>
</comment>
<dbReference type="OrthoDB" id="9793581at2"/>
<keyword evidence="5 8" id="KW-1133">Transmembrane helix</keyword>
<dbReference type="AlphaFoldDB" id="A0A2S8FMR0"/>
<dbReference type="GO" id="GO:0005886">
    <property type="term" value="C:plasma membrane"/>
    <property type="evidence" value="ECO:0007669"/>
    <property type="project" value="UniProtKB-SubCell"/>
</dbReference>
<evidence type="ECO:0000256" key="5">
    <source>
        <dbReference type="ARBA" id="ARBA00022989"/>
    </source>
</evidence>
<evidence type="ECO:0000256" key="8">
    <source>
        <dbReference type="SAM" id="Phobius"/>
    </source>
</evidence>
<evidence type="ECO:0000256" key="7">
    <source>
        <dbReference type="RuleBase" id="RU003879"/>
    </source>
</evidence>
<dbReference type="Gene3D" id="3.30.420.270">
    <property type="match status" value="1"/>
</dbReference>
<gene>
    <name evidence="9" type="ORF">C5Y96_11695</name>
</gene>
<dbReference type="Pfam" id="PF02472">
    <property type="entry name" value="ExbD"/>
    <property type="match status" value="1"/>
</dbReference>
<evidence type="ECO:0000313" key="9">
    <source>
        <dbReference type="EMBL" id="PQO33492.1"/>
    </source>
</evidence>
<keyword evidence="4 7" id="KW-0812">Transmembrane</keyword>
<dbReference type="InterPro" id="IPR003400">
    <property type="entry name" value="ExbD"/>
</dbReference>
<protein>
    <submittedName>
        <fullName evidence="9">Biopolymer transporter ExbD</fullName>
    </submittedName>
</protein>
<dbReference type="Proteomes" id="UP000240009">
    <property type="component" value="Unassembled WGS sequence"/>
</dbReference>
<keyword evidence="7" id="KW-0653">Protein transport</keyword>
<evidence type="ECO:0000256" key="3">
    <source>
        <dbReference type="ARBA" id="ARBA00022475"/>
    </source>
</evidence>
<evidence type="ECO:0000313" key="10">
    <source>
        <dbReference type="Proteomes" id="UP000240009"/>
    </source>
</evidence>
<sequence length="139" mass="15423">MPLKTHHEEAPALNLTPMIDILFLLIIFFMVGSKFTEMERSVDLDVPQVSDMGALTAAPEKKVINIFRDGRVMLGTQEVNLEDLKTHLAASQAEYKDLGVLVRGDSDVPFQQVATVLTTVRQAGIAEMAISVRLSNERR</sequence>
<dbReference type="EMBL" id="PUIA01000035">
    <property type="protein sequence ID" value="PQO33492.1"/>
    <property type="molecule type" value="Genomic_DNA"/>
</dbReference>